<feature type="compositionally biased region" description="Polar residues" evidence="1">
    <location>
        <begin position="120"/>
        <end position="135"/>
    </location>
</feature>
<dbReference type="RefSeq" id="WP_341469106.1">
    <property type="nucleotide sequence ID" value="NZ_CP128399.1"/>
</dbReference>
<evidence type="ECO:0000313" key="6">
    <source>
        <dbReference type="Proteomes" id="UP001431572"/>
    </source>
</evidence>
<sequence>MKKLVFAWLSILGILFYLIPVAVAAPTNTTRYNDWNFSQVWKTTDKPVKEIPGLGRGYIWGPPVSDSESITVEYYNGFARKIQYFDKARMEVGNFNAKPSDPYKVTTGLLVKELVTGQRQDGDNTFTPLPPSNVQVAGDPNSEGANSIAPTYSSFRNVITFNGENTTPDYSGKPIAQKIERDGKVTEIIPHEQRYFSQYDSVTQHNVADVFASFEDIKGKIWNGKSFEQANVMSPNPVYVLGRPVTEAYWTRVVTGGAEKDVLVQLFERRVLSYTPSNPDGFKVEMGNVGQHYYYWRYVVNKNAPAPAHAQLGAFTTTPVEFTGKGKVQDVATNSRILNKVVNYRLYLPPDYDKNKNVKYPTLYMLHGRGGSYQMWFNLGLVNAADDLINSGKIPPMIIIMPDGGELGYWMDQANGGPRWADFVAIELVGQIDSNYRTLPERAERAIGGVSMGGHGALQIGFNNPSVFSIIGAHSPALRTKQQAFDFFGDQDYYATVDPVSLARSYDVSSFKIWIDIGTEDADWLPRDRELHQLLDDENIPHSYHEWSGGHTAEYWNSHVKDYMLFYGDAFNSQSNYKIS</sequence>
<dbReference type="Proteomes" id="UP000521676">
    <property type="component" value="Unassembled WGS sequence"/>
</dbReference>
<accession>A0A8T7LWJ4</accession>
<evidence type="ECO:0000313" key="3">
    <source>
        <dbReference type="EMBL" id="NWJ45333.1"/>
    </source>
</evidence>
<dbReference type="EMBL" id="CP128399">
    <property type="protein sequence ID" value="WJW67206.1"/>
    <property type="molecule type" value="Genomic_DNA"/>
</dbReference>
<keyword evidence="2" id="KW-0732">Signal</keyword>
<organism evidence="3 5">
    <name type="scientific">Candidatus Chlorohelix allophototropha</name>
    <dbReference type="NCBI Taxonomy" id="3003348"/>
    <lineage>
        <taxon>Bacteria</taxon>
        <taxon>Bacillati</taxon>
        <taxon>Chloroflexota</taxon>
        <taxon>Chloroflexia</taxon>
        <taxon>Candidatus Chloroheliales</taxon>
        <taxon>Candidatus Chloroheliaceae</taxon>
        <taxon>Candidatus Chlorohelix</taxon>
    </lineage>
</organism>
<gene>
    <name evidence="3" type="ORF">HXX08_05580</name>
    <name evidence="4" type="ORF">OZ401_000464</name>
</gene>
<dbReference type="SUPFAM" id="SSF53474">
    <property type="entry name" value="alpha/beta-Hydrolases"/>
    <property type="match status" value="1"/>
</dbReference>
<dbReference type="Gene3D" id="3.40.50.1820">
    <property type="entry name" value="alpha/beta hydrolase"/>
    <property type="match status" value="1"/>
</dbReference>
<dbReference type="EMBL" id="JACATZ010000001">
    <property type="protein sequence ID" value="NWJ45333.1"/>
    <property type="molecule type" value="Genomic_DNA"/>
</dbReference>
<dbReference type="AlphaFoldDB" id="A0A8T7LWJ4"/>
<dbReference type="InterPro" id="IPR029058">
    <property type="entry name" value="AB_hydrolase_fold"/>
</dbReference>
<evidence type="ECO:0000313" key="5">
    <source>
        <dbReference type="Proteomes" id="UP000521676"/>
    </source>
</evidence>
<keyword evidence="6" id="KW-1185">Reference proteome</keyword>
<reference evidence="4" key="2">
    <citation type="journal article" date="2024" name="Nature">
        <title>Anoxygenic phototroph of the Chloroflexota uses a type I reaction centre.</title>
        <authorList>
            <person name="Tsuji J.M."/>
            <person name="Shaw N.A."/>
            <person name="Nagashima S."/>
            <person name="Venkiteswaran J.J."/>
            <person name="Schiff S.L."/>
            <person name="Watanabe T."/>
            <person name="Fukui M."/>
            <person name="Hanada S."/>
            <person name="Tank M."/>
            <person name="Neufeld J.D."/>
        </authorList>
    </citation>
    <scope>NUCLEOTIDE SEQUENCE</scope>
    <source>
        <strain evidence="4">L227-S17</strain>
    </source>
</reference>
<dbReference type="InterPro" id="IPR000801">
    <property type="entry name" value="Esterase-like"/>
</dbReference>
<protein>
    <submittedName>
        <fullName evidence="4">Esterase family protein</fullName>
    </submittedName>
</protein>
<reference evidence="3 5" key="1">
    <citation type="submission" date="2020-06" db="EMBL/GenBank/DDBJ databases">
        <title>Anoxygenic phototrophic Chloroflexota member uses a Type I reaction center.</title>
        <authorList>
            <person name="Tsuji J.M."/>
            <person name="Shaw N.A."/>
            <person name="Nagashima S."/>
            <person name="Venkiteswaran J."/>
            <person name="Schiff S.L."/>
            <person name="Hanada S."/>
            <person name="Tank M."/>
            <person name="Neufeld J.D."/>
        </authorList>
    </citation>
    <scope>NUCLEOTIDE SEQUENCE [LARGE SCALE GENOMIC DNA]</scope>
    <source>
        <strain evidence="3">L227-S17</strain>
    </source>
</reference>
<feature type="region of interest" description="Disordered" evidence="1">
    <location>
        <begin position="120"/>
        <end position="142"/>
    </location>
</feature>
<dbReference type="Pfam" id="PF00756">
    <property type="entry name" value="Esterase"/>
    <property type="match status" value="1"/>
</dbReference>
<feature type="chain" id="PRO_5035858860" evidence="2">
    <location>
        <begin position="25"/>
        <end position="580"/>
    </location>
</feature>
<evidence type="ECO:0000256" key="2">
    <source>
        <dbReference type="SAM" id="SignalP"/>
    </source>
</evidence>
<dbReference type="Proteomes" id="UP001431572">
    <property type="component" value="Chromosome 1"/>
</dbReference>
<dbReference type="PANTHER" id="PTHR48098">
    <property type="entry name" value="ENTEROCHELIN ESTERASE-RELATED"/>
    <property type="match status" value="1"/>
</dbReference>
<feature type="signal peptide" evidence="2">
    <location>
        <begin position="1"/>
        <end position="24"/>
    </location>
</feature>
<name>A0A8T7LWJ4_9CHLR</name>
<proteinExistence type="predicted"/>
<dbReference type="InterPro" id="IPR050583">
    <property type="entry name" value="Mycobacterial_A85_antigen"/>
</dbReference>
<evidence type="ECO:0000313" key="4">
    <source>
        <dbReference type="EMBL" id="WJW67206.1"/>
    </source>
</evidence>
<evidence type="ECO:0000256" key="1">
    <source>
        <dbReference type="SAM" id="MobiDB-lite"/>
    </source>
</evidence>